<dbReference type="Proteomes" id="UP000717835">
    <property type="component" value="Unassembled WGS sequence"/>
</dbReference>
<protein>
    <recommendedName>
        <fullName evidence="3">Outer membrane protein beta-barrel domain-containing protein</fullName>
    </recommendedName>
</protein>
<reference evidence="1" key="1">
    <citation type="journal article" date="2021" name="PeerJ">
        <title>Extensive microbial diversity within the chicken gut microbiome revealed by metagenomics and culture.</title>
        <authorList>
            <person name="Gilroy R."/>
            <person name="Ravi A."/>
            <person name="Getino M."/>
            <person name="Pursley I."/>
            <person name="Horton D.L."/>
            <person name="Alikhan N.F."/>
            <person name="Baker D."/>
            <person name="Gharbi K."/>
            <person name="Hall N."/>
            <person name="Watson M."/>
            <person name="Adriaenssens E.M."/>
            <person name="Foster-Nyarko E."/>
            <person name="Jarju S."/>
            <person name="Secka A."/>
            <person name="Antonio M."/>
            <person name="Oren A."/>
            <person name="Chaudhuri R.R."/>
            <person name="La Ragione R."/>
            <person name="Hildebrand F."/>
            <person name="Pallen M.J."/>
        </authorList>
    </citation>
    <scope>NUCLEOTIDE SEQUENCE</scope>
    <source>
        <strain evidence="1">CHK55-1828</strain>
    </source>
</reference>
<evidence type="ECO:0000313" key="2">
    <source>
        <dbReference type="Proteomes" id="UP000717835"/>
    </source>
</evidence>
<dbReference type="AlphaFoldDB" id="A0A921LD05"/>
<dbReference type="EMBL" id="DYVX01000078">
    <property type="protein sequence ID" value="HJF92663.1"/>
    <property type="molecule type" value="Genomic_DNA"/>
</dbReference>
<evidence type="ECO:0008006" key="3">
    <source>
        <dbReference type="Google" id="ProtNLM"/>
    </source>
</evidence>
<gene>
    <name evidence="1" type="ORF">K8W02_09815</name>
</gene>
<accession>A0A921LD05</accession>
<dbReference type="RefSeq" id="WP_276828425.1">
    <property type="nucleotide sequence ID" value="NZ_DYVX01000078.1"/>
</dbReference>
<comment type="caution">
    <text evidence="1">The sequence shown here is derived from an EMBL/GenBank/DDBJ whole genome shotgun (WGS) entry which is preliminary data.</text>
</comment>
<name>A0A921LD05_9BACT</name>
<sequence>MGKKKKKRVERPERIDRGIMQTVFIPKGQWMTGGTVSYSEHEEDNLNFLVIKNVQGLGYTFNVSPYVGYFFKDNMAAGLRFGYNRTYLDMANFELNLGEDFNINLKDLYYLEHEYQVSGFLRTYMPIGKSKIFGLFNEVRLTYAYGVGKNSTGAGTEYDGTYEQAHNLQIGIAPGMSAFVTNWSAVEVSVGVMGYNFKWQNQKTNQVETGMRRTSSGNFKINLFSINIGMTFYL</sequence>
<proteinExistence type="predicted"/>
<organism evidence="1 2">
    <name type="scientific">Mediterranea massiliensis</name>
    <dbReference type="NCBI Taxonomy" id="1841865"/>
    <lineage>
        <taxon>Bacteria</taxon>
        <taxon>Pseudomonadati</taxon>
        <taxon>Bacteroidota</taxon>
        <taxon>Bacteroidia</taxon>
        <taxon>Bacteroidales</taxon>
        <taxon>Bacteroidaceae</taxon>
        <taxon>Mediterranea</taxon>
    </lineage>
</organism>
<evidence type="ECO:0000313" key="1">
    <source>
        <dbReference type="EMBL" id="HJF92663.1"/>
    </source>
</evidence>
<reference evidence="1" key="2">
    <citation type="submission" date="2021-09" db="EMBL/GenBank/DDBJ databases">
        <authorList>
            <person name="Gilroy R."/>
        </authorList>
    </citation>
    <scope>NUCLEOTIDE SEQUENCE</scope>
    <source>
        <strain evidence="1">CHK55-1828</strain>
    </source>
</reference>